<evidence type="ECO:0000256" key="4">
    <source>
        <dbReference type="ARBA" id="ARBA00022801"/>
    </source>
</evidence>
<dbReference type="PROSITE" id="PS51831">
    <property type="entry name" value="HD"/>
    <property type="match status" value="1"/>
</dbReference>
<dbReference type="GO" id="GO:0008773">
    <property type="term" value="F:[protein-PII] uridylyltransferase activity"/>
    <property type="evidence" value="ECO:0007669"/>
    <property type="project" value="UniProtKB-UniRule"/>
</dbReference>
<dbReference type="PANTHER" id="PTHR47320">
    <property type="entry name" value="BIFUNCTIONAL URIDYLYLTRANSFERASE/URIDYLYL-REMOVING ENZYME"/>
    <property type="match status" value="1"/>
</dbReference>
<keyword evidence="4 7" id="KW-0378">Hydrolase</keyword>
<dbReference type="PROSITE" id="PS51671">
    <property type="entry name" value="ACT"/>
    <property type="match status" value="2"/>
</dbReference>
<comment type="activity regulation">
    <text evidence="7">Uridylyltransferase (UTase) activity is inhibited by glutamine, while glutamine activates uridylyl-removing (UR) activity.</text>
</comment>
<dbReference type="SUPFAM" id="SSF109604">
    <property type="entry name" value="HD-domain/PDEase-like"/>
    <property type="match status" value="1"/>
</dbReference>
<dbReference type="InterPro" id="IPR045865">
    <property type="entry name" value="ACT-like_dom_sf"/>
</dbReference>
<evidence type="ECO:0000256" key="5">
    <source>
        <dbReference type="ARBA" id="ARBA00022842"/>
    </source>
</evidence>
<organism evidence="10 11">
    <name type="scientific">Acidithiobacillus caldus (strain ATCC 51756 / DSM 8584 / KU)</name>
    <dbReference type="NCBI Taxonomy" id="637389"/>
    <lineage>
        <taxon>Bacteria</taxon>
        <taxon>Pseudomonadati</taxon>
        <taxon>Pseudomonadota</taxon>
        <taxon>Acidithiobacillia</taxon>
        <taxon>Acidithiobacillales</taxon>
        <taxon>Acidithiobacillaceae</taxon>
        <taxon>Acidithiobacillus</taxon>
    </lineage>
</organism>
<comment type="function">
    <text evidence="7">Modifies, by uridylylation and deuridylylation, the PII regulatory proteins (GlnB and homologs), in response to the nitrogen status of the cell that GlnD senses through the glutamine level. Under low glutamine levels, catalyzes the conversion of the PII proteins and UTP to PII-UMP and PPi, while under higher glutamine levels, GlnD hydrolyzes PII-UMP to PII and UMP (deuridylylation). Thus, controls uridylylation state and activity of the PII proteins, and plays an important role in the regulation of nitrogen metabolism.</text>
</comment>
<dbReference type="SMART" id="SM00471">
    <property type="entry name" value="HDc"/>
    <property type="match status" value="1"/>
</dbReference>
<evidence type="ECO:0000313" key="11">
    <source>
        <dbReference type="Proteomes" id="UP000005522"/>
    </source>
</evidence>
<gene>
    <name evidence="7" type="primary">glnD</name>
    <name evidence="10" type="ORF">Acaty_c1444</name>
</gene>
<dbReference type="KEGG" id="acz:Acaty_c1444"/>
<comment type="domain">
    <text evidence="7">Has four distinct domains: an N-terminal nucleotidyltransferase (NT) domain responsible for UTase activity, a central HD domain that encodes UR activity, and two C-terminal ACT domains that seem to have a role in glutamine sensing.</text>
</comment>
<dbReference type="InterPro" id="IPR006674">
    <property type="entry name" value="HD_domain"/>
</dbReference>
<proteinExistence type="inferred from homology"/>
<dbReference type="CDD" id="cd04900">
    <property type="entry name" value="ACT_UUR-like_1"/>
    <property type="match status" value="1"/>
</dbReference>
<dbReference type="SUPFAM" id="SSF81301">
    <property type="entry name" value="Nucleotidyltransferase"/>
    <property type="match status" value="1"/>
</dbReference>
<keyword evidence="1 7" id="KW-0808">Transferase</keyword>
<name>A0A059ZUP9_ACICK</name>
<dbReference type="InterPro" id="IPR003607">
    <property type="entry name" value="HD/PDEase_dom"/>
</dbReference>
<keyword evidence="6 7" id="KW-0511">Multifunctional enzyme</keyword>
<dbReference type="CDD" id="cd04899">
    <property type="entry name" value="ACT_ACR-UUR-like_2"/>
    <property type="match status" value="1"/>
</dbReference>
<evidence type="ECO:0000256" key="6">
    <source>
        <dbReference type="ARBA" id="ARBA00023268"/>
    </source>
</evidence>
<dbReference type="InterPro" id="IPR013546">
    <property type="entry name" value="PII_UdlTrfase/GS_AdlTrfase"/>
</dbReference>
<reference evidence="10 11" key="1">
    <citation type="journal article" date="2009" name="J. Bacteriol.">
        <title>Draft genome sequence of the extremely acidophilic bacterium Acidithiobacillus caldus ATCC 51756 reveals metabolic versatility in the genus Acidithiobacillus.</title>
        <authorList>
            <person name="Valdes J."/>
            <person name="Quatrini R."/>
            <person name="Hallberg K."/>
            <person name="Dopson M."/>
            <person name="Valenzuela P.D."/>
            <person name="Holmes D.S."/>
        </authorList>
    </citation>
    <scope>NUCLEOTIDE SEQUENCE [LARGE SCALE GENOMIC DNA]</scope>
    <source>
        <strain evidence="11">ATCC 51756 / DSM 8584 / KU</strain>
    </source>
</reference>
<dbReference type="SUPFAM" id="SSF55021">
    <property type="entry name" value="ACT-like"/>
    <property type="match status" value="2"/>
</dbReference>
<dbReference type="InterPro" id="IPR002934">
    <property type="entry name" value="Polymerase_NTP_transf_dom"/>
</dbReference>
<evidence type="ECO:0000313" key="10">
    <source>
        <dbReference type="EMBL" id="AIA55310.1"/>
    </source>
</evidence>
<sequence>MRQRARLHDGILRQLWRDANDGRQRHDASLIAVGGYGRGRLFPGSDLDLLVLVEDGDDPQRDAFVSRFFTLLWDRGCPVGHSVRTVAQCLAEARADLSIATTLHEMRFLAGSRGLYRALQADLRAQPPWDPTSFYAAKIAEQDQRHRRFSDTAYHLEPNIKDGPGGLRDIHQLQWLAARLFGQASLAPLYRHGLMRRAEYRQLLRARLFLETLREHLHQRAGRGEDRLRLEYQEALAEGLGFRGHGGRSAVERMMQRLYQVFADVLRVSAIVQESIGQFLSEGGHLRGSSETRNEPVPPEPVAVPLVQLLTRLAQVAAQGDGDALEGSLWRDVHAIRRRYHARDLTGNAEARAVFLEALRNPTQATRFLTLLHQTRLLGRLLPPYRAITGLIQHDLFHVYTVDQHTLFVLGELARLWQEADDPQIRKARLAVRHPEILVLAALFHDIAKGQGGDHSSKGAGLAQRFAHAMQLEPDAGALLVWLVHNHLLLSTVSQRRDLEDPQVIRNVAERMGDQRHLAYLFLLTIADMRATNPELWNDWKASLLHKLFDASWAALEGGDAVLADHGPVIRARQEAVLAKLEPAAREQILELWQEMRPSYFLRYRADELLWQAHEIHAYHGRGYLVRLREHPVEGSEILIYGPDKAGLFEEITATLDRHSLNILDARIDTSHDGRALDTFVVLDESHSYARPAAAQEILRRDLRAVLHGEVPRKPHFGMRHRDLRHRYFADLPLEIFVDNHTLAEDTLLEIRAPDRLGLLYRVGGTLRTLGFTIFGAKVSTFGESVEDTFFIRNAQNRKLRDNEIAALTAALQDALSSDHAAEDH</sequence>
<dbReference type="Pfam" id="PF01909">
    <property type="entry name" value="NTP_transf_2"/>
    <property type="match status" value="1"/>
</dbReference>
<keyword evidence="2 7" id="KW-0548">Nucleotidyltransferase</keyword>
<dbReference type="EC" id="3.1.4.-" evidence="7"/>
<keyword evidence="3" id="KW-0677">Repeat</keyword>
<evidence type="ECO:0000256" key="1">
    <source>
        <dbReference type="ARBA" id="ARBA00022679"/>
    </source>
</evidence>
<evidence type="ECO:0000259" key="9">
    <source>
        <dbReference type="PROSITE" id="PS51831"/>
    </source>
</evidence>
<evidence type="ECO:0000256" key="2">
    <source>
        <dbReference type="ARBA" id="ARBA00022695"/>
    </source>
</evidence>
<feature type="domain" description="ACT" evidence="8">
    <location>
        <begin position="748"/>
        <end position="825"/>
    </location>
</feature>
<comment type="cofactor">
    <cofactor evidence="7">
        <name>Mg(2+)</name>
        <dbReference type="ChEBI" id="CHEBI:18420"/>
    </cofactor>
</comment>
<comment type="catalytic activity">
    <reaction evidence="7">
        <text>[protein-PII]-L-tyrosine + UTP = [protein-PII]-uridylyl-L-tyrosine + diphosphate</text>
        <dbReference type="Rhea" id="RHEA:13673"/>
        <dbReference type="Rhea" id="RHEA-COMP:12147"/>
        <dbReference type="Rhea" id="RHEA-COMP:12148"/>
        <dbReference type="ChEBI" id="CHEBI:33019"/>
        <dbReference type="ChEBI" id="CHEBI:46398"/>
        <dbReference type="ChEBI" id="CHEBI:46858"/>
        <dbReference type="ChEBI" id="CHEBI:90602"/>
        <dbReference type="EC" id="2.7.7.59"/>
    </reaction>
</comment>
<dbReference type="InterPro" id="IPR043519">
    <property type="entry name" value="NT_sf"/>
</dbReference>
<dbReference type="NCBIfam" id="TIGR01693">
    <property type="entry name" value="UTase_glnD"/>
    <property type="match status" value="1"/>
</dbReference>
<dbReference type="EC" id="2.7.7.59" evidence="7"/>
<dbReference type="eggNOG" id="COG2844">
    <property type="taxonomic scope" value="Bacteria"/>
</dbReference>
<evidence type="ECO:0000256" key="3">
    <source>
        <dbReference type="ARBA" id="ARBA00022737"/>
    </source>
</evidence>
<protein>
    <recommendedName>
        <fullName evidence="7">Bifunctional uridylyltransferase/uridylyl-removing enzyme</fullName>
        <shortName evidence="7">UTase/UR</shortName>
    </recommendedName>
    <alternativeName>
        <fullName evidence="7">Bifunctional [protein-PII] modification enzyme</fullName>
    </alternativeName>
    <alternativeName>
        <fullName evidence="7">Bifunctional nitrogen sensor protein</fullName>
    </alternativeName>
    <domain>
        <recommendedName>
            <fullName evidence="7">[Protein-PII] uridylyltransferase</fullName>
            <shortName evidence="7">PII uridylyltransferase</shortName>
            <shortName evidence="7">UTase</shortName>
            <ecNumber evidence="7">2.7.7.59</ecNumber>
        </recommendedName>
    </domain>
    <domain>
        <recommendedName>
            <fullName evidence="7">[Protein-PII]-UMP uridylyl-removing enzyme</fullName>
            <shortName evidence="7">UR</shortName>
            <ecNumber evidence="7">3.1.4.-</ecNumber>
        </recommendedName>
    </domain>
</protein>
<dbReference type="InterPro" id="IPR002912">
    <property type="entry name" value="ACT_dom"/>
</dbReference>
<evidence type="ECO:0000259" key="8">
    <source>
        <dbReference type="PROSITE" id="PS51671"/>
    </source>
</evidence>
<dbReference type="Pfam" id="PF01966">
    <property type="entry name" value="HD"/>
    <property type="match status" value="1"/>
</dbReference>
<accession>A0A059ZUP9</accession>
<dbReference type="SUPFAM" id="SSF81593">
    <property type="entry name" value="Nucleotidyltransferase substrate binding subunit/domain"/>
    <property type="match status" value="1"/>
</dbReference>
<dbReference type="Pfam" id="PF08335">
    <property type="entry name" value="GlnD_UR_UTase"/>
    <property type="match status" value="1"/>
</dbReference>
<comment type="similarity">
    <text evidence="7">Belongs to the GlnD family.</text>
</comment>
<dbReference type="GO" id="GO:0008081">
    <property type="term" value="F:phosphoric diester hydrolase activity"/>
    <property type="evidence" value="ECO:0007669"/>
    <property type="project" value="UniProtKB-UniRule"/>
</dbReference>
<dbReference type="HAMAP" id="MF_00277">
    <property type="entry name" value="PII_uridylyl_transf"/>
    <property type="match status" value="1"/>
</dbReference>
<dbReference type="Pfam" id="PF01842">
    <property type="entry name" value="ACT"/>
    <property type="match status" value="1"/>
</dbReference>
<comment type="caution">
    <text evidence="7">Lacks conserved residue(s) required for the propagation of feature annotation.</text>
</comment>
<evidence type="ECO:0000256" key="7">
    <source>
        <dbReference type="HAMAP-Rule" id="MF_00277"/>
    </source>
</evidence>
<dbReference type="InterPro" id="IPR010043">
    <property type="entry name" value="UTase/UR"/>
</dbReference>
<feature type="domain" description="HD" evidence="9">
    <location>
        <begin position="402"/>
        <end position="521"/>
    </location>
</feature>
<dbReference type="Proteomes" id="UP000005522">
    <property type="component" value="Chromosome"/>
</dbReference>
<dbReference type="PIRSF" id="PIRSF006288">
    <property type="entry name" value="PII_uridyltransf"/>
    <property type="match status" value="1"/>
</dbReference>
<dbReference type="CDD" id="cd05401">
    <property type="entry name" value="NT_GlnE_GlnD_like"/>
    <property type="match status" value="1"/>
</dbReference>
<keyword evidence="5 7" id="KW-0460">Magnesium</keyword>
<comment type="catalytic activity">
    <reaction evidence="7">
        <text>[protein-PII]-uridylyl-L-tyrosine + H2O = [protein-PII]-L-tyrosine + UMP + H(+)</text>
        <dbReference type="Rhea" id="RHEA:48600"/>
        <dbReference type="Rhea" id="RHEA-COMP:12147"/>
        <dbReference type="Rhea" id="RHEA-COMP:12148"/>
        <dbReference type="ChEBI" id="CHEBI:15377"/>
        <dbReference type="ChEBI" id="CHEBI:15378"/>
        <dbReference type="ChEBI" id="CHEBI:46858"/>
        <dbReference type="ChEBI" id="CHEBI:57865"/>
        <dbReference type="ChEBI" id="CHEBI:90602"/>
    </reaction>
</comment>
<feature type="domain" description="ACT" evidence="8">
    <location>
        <begin position="637"/>
        <end position="716"/>
    </location>
</feature>
<dbReference type="HOGENOM" id="CLU_012833_0_0_6"/>
<dbReference type="GO" id="GO:0006808">
    <property type="term" value="P:regulation of nitrogen utilization"/>
    <property type="evidence" value="ECO:0007669"/>
    <property type="project" value="UniProtKB-UniRule"/>
</dbReference>
<dbReference type="Gene3D" id="1.10.3210.10">
    <property type="entry name" value="Hypothetical protein af1432"/>
    <property type="match status" value="1"/>
</dbReference>
<dbReference type="AlphaFoldDB" id="A0A059ZUP9"/>
<dbReference type="PANTHER" id="PTHR47320:SF1">
    <property type="entry name" value="BIFUNCTIONAL URIDYLYLTRANSFERASE_URIDYLYL-REMOVING ENZYME"/>
    <property type="match status" value="1"/>
</dbReference>
<dbReference type="EMBL" id="CP005986">
    <property type="protein sequence ID" value="AIA55310.1"/>
    <property type="molecule type" value="Genomic_DNA"/>
</dbReference>
<feature type="region of interest" description="Uridylyltransferase" evidence="7">
    <location>
        <begin position="1"/>
        <end position="288"/>
    </location>
</feature>